<protein>
    <submittedName>
        <fullName evidence="7">Polysaccharide biosynthesis C-terminal domain-containing protein</fullName>
    </submittedName>
</protein>
<keyword evidence="2" id="KW-1003">Cell membrane</keyword>
<evidence type="ECO:0000313" key="7">
    <source>
        <dbReference type="EMBL" id="MDO7875304.1"/>
    </source>
</evidence>
<feature type="transmembrane region" description="Helical" evidence="6">
    <location>
        <begin position="291"/>
        <end position="311"/>
    </location>
</feature>
<accession>A0ABT9BC83</accession>
<feature type="transmembrane region" description="Helical" evidence="6">
    <location>
        <begin position="447"/>
        <end position="470"/>
    </location>
</feature>
<feature type="transmembrane region" description="Helical" evidence="6">
    <location>
        <begin position="44"/>
        <end position="66"/>
    </location>
</feature>
<keyword evidence="8" id="KW-1185">Reference proteome</keyword>
<dbReference type="Proteomes" id="UP001176429">
    <property type="component" value="Unassembled WGS sequence"/>
</dbReference>
<reference evidence="7" key="1">
    <citation type="submission" date="2023-07" db="EMBL/GenBank/DDBJ databases">
        <authorList>
            <person name="Kim M.K."/>
        </authorList>
    </citation>
    <scope>NUCLEOTIDE SEQUENCE</scope>
    <source>
        <strain evidence="7">ASUV-10-1</strain>
    </source>
</reference>
<feature type="transmembrane region" description="Helical" evidence="6">
    <location>
        <begin position="158"/>
        <end position="179"/>
    </location>
</feature>
<feature type="transmembrane region" description="Helical" evidence="6">
    <location>
        <begin position="117"/>
        <end position="137"/>
    </location>
</feature>
<keyword evidence="5 6" id="KW-0472">Membrane</keyword>
<feature type="transmembrane region" description="Helical" evidence="6">
    <location>
        <begin position="185"/>
        <end position="204"/>
    </location>
</feature>
<evidence type="ECO:0000256" key="5">
    <source>
        <dbReference type="ARBA" id="ARBA00023136"/>
    </source>
</evidence>
<evidence type="ECO:0000256" key="3">
    <source>
        <dbReference type="ARBA" id="ARBA00022692"/>
    </source>
</evidence>
<organism evidence="7 8">
    <name type="scientific">Hymenobacter aranciens</name>
    <dbReference type="NCBI Taxonomy" id="3063996"/>
    <lineage>
        <taxon>Bacteria</taxon>
        <taxon>Pseudomonadati</taxon>
        <taxon>Bacteroidota</taxon>
        <taxon>Cytophagia</taxon>
        <taxon>Cytophagales</taxon>
        <taxon>Hymenobacteraceae</taxon>
        <taxon>Hymenobacter</taxon>
    </lineage>
</organism>
<sequence length="483" mass="53615">MPPAAPSLKRFLSSIGLVVVLNALVKPGWLLLENMVQDRLGHATFGLIAAMSSLTIIISSVADLGLTQSSVRRAASETDFLQGPFRTVLPLRGLLNGVALLAMLAVGWLVGYRGQELGLLAVVGAALLLIQYTQFLRGIFQGQQQFSTDAVLSVLEKGLLMAAVGGLLLAGPLTLWGYLNTRLAVAIFTVLLLYGLLLRFFGRMPYRWQWANMRQALRLSLPFALIAVLYGLNERVDMIMLERLSSAKEAGYYVGAYRWMDAAMMYAWTVLPLFFARFAHAQQHPGELNKLLGVGQRLVAVPLFFAVAFVLFRGEVVFWQFKHSSGPELERMTWCLKILFLNVLAHAFFAIYSTVLTSTGHERTVSWAVAASLVLNMGLNLWLMPSYGAIAGAANTLVCVCFVSLTYLWLVQKRTTVSIPWGLMARLFLALGLLCGSWWMLRWTTYLSWLVETTIMAVVFGFIVLGTGLLRPQEIKEALKRKH</sequence>
<dbReference type="InterPro" id="IPR002797">
    <property type="entry name" value="Polysacc_synth"/>
</dbReference>
<keyword evidence="3 6" id="KW-0812">Transmembrane</keyword>
<feature type="transmembrane region" description="Helical" evidence="6">
    <location>
        <begin position="389"/>
        <end position="411"/>
    </location>
</feature>
<feature type="transmembrane region" description="Helical" evidence="6">
    <location>
        <begin position="216"/>
        <end position="233"/>
    </location>
</feature>
<dbReference type="InterPro" id="IPR050833">
    <property type="entry name" value="Poly_Biosynth_Transport"/>
</dbReference>
<feature type="transmembrane region" description="Helical" evidence="6">
    <location>
        <begin position="423"/>
        <end position="441"/>
    </location>
</feature>
<dbReference type="EMBL" id="JAUQSY010000007">
    <property type="protein sequence ID" value="MDO7875304.1"/>
    <property type="molecule type" value="Genomic_DNA"/>
</dbReference>
<evidence type="ECO:0000256" key="2">
    <source>
        <dbReference type="ARBA" id="ARBA00022475"/>
    </source>
</evidence>
<feature type="transmembrane region" description="Helical" evidence="6">
    <location>
        <begin position="262"/>
        <end position="279"/>
    </location>
</feature>
<comment type="caution">
    <text evidence="7">The sequence shown here is derived from an EMBL/GenBank/DDBJ whole genome shotgun (WGS) entry which is preliminary data.</text>
</comment>
<dbReference type="Pfam" id="PF01943">
    <property type="entry name" value="Polysacc_synt"/>
    <property type="match status" value="1"/>
</dbReference>
<feature type="transmembrane region" description="Helical" evidence="6">
    <location>
        <begin position="331"/>
        <end position="352"/>
    </location>
</feature>
<evidence type="ECO:0000256" key="4">
    <source>
        <dbReference type="ARBA" id="ARBA00022989"/>
    </source>
</evidence>
<evidence type="ECO:0000256" key="6">
    <source>
        <dbReference type="SAM" id="Phobius"/>
    </source>
</evidence>
<evidence type="ECO:0000313" key="8">
    <source>
        <dbReference type="Proteomes" id="UP001176429"/>
    </source>
</evidence>
<dbReference type="PANTHER" id="PTHR30250">
    <property type="entry name" value="PST FAMILY PREDICTED COLANIC ACID TRANSPORTER"/>
    <property type="match status" value="1"/>
</dbReference>
<feature type="transmembrane region" description="Helical" evidence="6">
    <location>
        <begin position="12"/>
        <end position="32"/>
    </location>
</feature>
<comment type="subcellular location">
    <subcellularLocation>
        <location evidence="1">Cell membrane</location>
        <topology evidence="1">Multi-pass membrane protein</topology>
    </subcellularLocation>
</comment>
<dbReference type="PANTHER" id="PTHR30250:SF11">
    <property type="entry name" value="O-ANTIGEN TRANSPORTER-RELATED"/>
    <property type="match status" value="1"/>
</dbReference>
<name>A0ABT9BC83_9BACT</name>
<evidence type="ECO:0000256" key="1">
    <source>
        <dbReference type="ARBA" id="ARBA00004651"/>
    </source>
</evidence>
<keyword evidence="4 6" id="KW-1133">Transmembrane helix</keyword>
<gene>
    <name evidence="7" type="ORF">Q5H93_11215</name>
</gene>
<feature type="transmembrane region" description="Helical" evidence="6">
    <location>
        <begin position="93"/>
        <end position="111"/>
    </location>
</feature>
<dbReference type="RefSeq" id="WP_305006623.1">
    <property type="nucleotide sequence ID" value="NZ_JAUQSY010000007.1"/>
</dbReference>
<proteinExistence type="predicted"/>